<dbReference type="SUPFAM" id="SSF56112">
    <property type="entry name" value="Protein kinase-like (PK-like)"/>
    <property type="match status" value="1"/>
</dbReference>
<dbReference type="WBParaSite" id="nRc.2.0.1.t36959-RA">
    <property type="protein sequence ID" value="nRc.2.0.1.t36959-RA"/>
    <property type="gene ID" value="nRc.2.0.1.g36959"/>
</dbReference>
<dbReference type="InterPro" id="IPR011009">
    <property type="entry name" value="Kinase-like_dom_sf"/>
</dbReference>
<evidence type="ECO:0000313" key="3">
    <source>
        <dbReference type="WBParaSite" id="nRc.2.0.1.t36959-RA"/>
    </source>
</evidence>
<dbReference type="Pfam" id="PF00069">
    <property type="entry name" value="Pkinase"/>
    <property type="match status" value="1"/>
</dbReference>
<dbReference type="Gene3D" id="1.10.510.10">
    <property type="entry name" value="Transferase(Phosphotransferase) domain 1"/>
    <property type="match status" value="2"/>
</dbReference>
<name>A0A915KG70_ROMCU</name>
<evidence type="ECO:0000313" key="2">
    <source>
        <dbReference type="Proteomes" id="UP000887565"/>
    </source>
</evidence>
<reference evidence="3" key="1">
    <citation type="submission" date="2022-11" db="UniProtKB">
        <authorList>
            <consortium name="WormBaseParasite"/>
        </authorList>
    </citation>
    <scope>IDENTIFICATION</scope>
</reference>
<evidence type="ECO:0000259" key="1">
    <source>
        <dbReference type="PROSITE" id="PS50011"/>
    </source>
</evidence>
<dbReference type="Proteomes" id="UP000887565">
    <property type="component" value="Unplaced"/>
</dbReference>
<feature type="domain" description="Protein kinase" evidence="1">
    <location>
        <begin position="1"/>
        <end position="250"/>
    </location>
</feature>
<sequence>MRFYFSLQTDTLELKGVKPDEPGLALEASFPTFLIGYDLSVLRKVCPLKKFSNGTSTRLAMQCFDALEAMHNKDLLHRDVKPSNFAMGAISPNNRVVYILDFGLVRCFKTKSGKIRPARKKVAFRDVEFLVGQLPWQDEPEKVLNLSMKITSKGDLFRNVSPQLLNIYNSLLATTYHETPTYAAYRRSMNEILTSLPYGGKFSDPFDFEEKGQFYERAFKDFYVMQNRKKAATMLETLELKQDDGVNPFF</sequence>
<organism evidence="2 3">
    <name type="scientific">Romanomermis culicivorax</name>
    <name type="common">Nematode worm</name>
    <dbReference type="NCBI Taxonomy" id="13658"/>
    <lineage>
        <taxon>Eukaryota</taxon>
        <taxon>Metazoa</taxon>
        <taxon>Ecdysozoa</taxon>
        <taxon>Nematoda</taxon>
        <taxon>Enoplea</taxon>
        <taxon>Dorylaimia</taxon>
        <taxon>Mermithida</taxon>
        <taxon>Mermithoidea</taxon>
        <taxon>Mermithidae</taxon>
        <taxon>Romanomermis</taxon>
    </lineage>
</organism>
<keyword evidence="2" id="KW-1185">Reference proteome</keyword>
<dbReference type="GO" id="GO:0005524">
    <property type="term" value="F:ATP binding"/>
    <property type="evidence" value="ECO:0007669"/>
    <property type="project" value="InterPro"/>
</dbReference>
<dbReference type="PANTHER" id="PTHR11909">
    <property type="entry name" value="CASEIN KINASE-RELATED"/>
    <property type="match status" value="1"/>
</dbReference>
<dbReference type="AlphaFoldDB" id="A0A915KG70"/>
<protein>
    <submittedName>
        <fullName evidence="3">Protein kinase domain-containing protein</fullName>
    </submittedName>
</protein>
<proteinExistence type="predicted"/>
<dbReference type="PROSITE" id="PS50011">
    <property type="entry name" value="PROTEIN_KINASE_DOM"/>
    <property type="match status" value="1"/>
</dbReference>
<accession>A0A915KG70</accession>
<dbReference type="InterPro" id="IPR050235">
    <property type="entry name" value="CK1_Ser-Thr_kinase"/>
</dbReference>
<dbReference type="InterPro" id="IPR000719">
    <property type="entry name" value="Prot_kinase_dom"/>
</dbReference>
<dbReference type="GO" id="GO:0004672">
    <property type="term" value="F:protein kinase activity"/>
    <property type="evidence" value="ECO:0007669"/>
    <property type="project" value="InterPro"/>
</dbReference>